<accession>A0A7I7P8U9</accession>
<feature type="transmembrane region" description="Helical" evidence="6">
    <location>
        <begin position="373"/>
        <end position="392"/>
    </location>
</feature>
<dbReference type="NCBIfam" id="TIGR00360">
    <property type="entry name" value="ComEC_N-term"/>
    <property type="match status" value="1"/>
</dbReference>
<name>A0A7I7P8U9_9MYCO</name>
<sequence>MLEAGADSASARLDVRLVPAALSSWLVTAAGIIWPVGTVAALTCVVLVAFSGALCWHAAIRQGPQWARTVGVCLLGSGVVGAGFGFAIALRAEAVDHHPITAAFAHAVPVTVTPNESAISVGHGRLLFRATLERLADHEMSGRVVVFAPVTDFGEVMVGQPVRFTARITRPTRRDLTVAALTATGRPTMGQAGAVHRAAHVVRERFAAAAREALPAPQAAMLPALVLGDTSAVTAMTGQEFRAAGLTHLTAVSGANVTIVCGAVLCCARLIGPRSAVGLAAIALVVFVIVVQPTASVLRAAVMGAIALLGMLSSRRRQAIPSLSAAVLVLMLAAPQLAVDVGFALSVVATAALVVIAPVWSRRMVSRGWPKPLADAVGIACAAQLVTAPLVAGISGRVSLVAAAANLAAAPVIAPITVLGTAAATLGMCWPAGAELLIRFTGPELWWVLNVAHWAAGVPAASLPVPAGVAGAVVVGVCAVLVVALWRWRWFRAAAGVAVVCLVAWALSGLLSGASVSAGRDTIVG</sequence>
<feature type="domain" description="ComEC/Rec2-related protein" evidence="7">
    <location>
        <begin position="225"/>
        <end position="489"/>
    </location>
</feature>
<feature type="transmembrane region" description="Helical" evidence="6">
    <location>
        <begin position="276"/>
        <end position="298"/>
    </location>
</feature>
<dbReference type="PANTHER" id="PTHR30619:SF7">
    <property type="entry name" value="BETA-LACTAMASE DOMAIN PROTEIN"/>
    <property type="match status" value="1"/>
</dbReference>
<feature type="transmembrane region" description="Helical" evidence="6">
    <location>
        <begin position="493"/>
        <end position="511"/>
    </location>
</feature>
<comment type="subcellular location">
    <subcellularLocation>
        <location evidence="1">Cell membrane</location>
        <topology evidence="1">Multi-pass membrane protein</topology>
    </subcellularLocation>
</comment>
<dbReference type="OrthoDB" id="7177610at2"/>
<evidence type="ECO:0000256" key="5">
    <source>
        <dbReference type="ARBA" id="ARBA00023136"/>
    </source>
</evidence>
<keyword evidence="5 6" id="KW-0472">Membrane</keyword>
<dbReference type="KEGG" id="mnv:MNVI_01160"/>
<feature type="transmembrane region" description="Helical" evidence="6">
    <location>
        <begin position="412"/>
        <end position="433"/>
    </location>
</feature>
<evidence type="ECO:0000259" key="7">
    <source>
        <dbReference type="Pfam" id="PF03772"/>
    </source>
</evidence>
<feature type="transmembrane region" description="Helical" evidence="6">
    <location>
        <begin position="343"/>
        <end position="361"/>
    </location>
</feature>
<evidence type="ECO:0000256" key="4">
    <source>
        <dbReference type="ARBA" id="ARBA00022989"/>
    </source>
</evidence>
<gene>
    <name evidence="8" type="ORF">MNVI_01160</name>
</gene>
<dbReference type="InterPro" id="IPR004477">
    <property type="entry name" value="ComEC_N"/>
</dbReference>
<feature type="transmembrane region" description="Helical" evidence="6">
    <location>
        <begin position="319"/>
        <end position="337"/>
    </location>
</feature>
<reference evidence="8 9" key="1">
    <citation type="journal article" date="2019" name="Emerg. Microbes Infect.">
        <title>Comprehensive subspecies identification of 175 nontuberculous mycobacteria species based on 7547 genomic profiles.</title>
        <authorList>
            <person name="Matsumoto Y."/>
            <person name="Kinjo T."/>
            <person name="Motooka D."/>
            <person name="Nabeya D."/>
            <person name="Jung N."/>
            <person name="Uechi K."/>
            <person name="Horii T."/>
            <person name="Iida T."/>
            <person name="Fujita J."/>
            <person name="Nakamura S."/>
        </authorList>
    </citation>
    <scope>NUCLEOTIDE SEQUENCE [LARGE SCALE GENOMIC DNA]</scope>
    <source>
        <strain evidence="8 9">JCM 16367</strain>
    </source>
</reference>
<organism evidence="8 9">
    <name type="scientific">Mycobacterium noviomagense</name>
    <dbReference type="NCBI Taxonomy" id="459858"/>
    <lineage>
        <taxon>Bacteria</taxon>
        <taxon>Bacillati</taxon>
        <taxon>Actinomycetota</taxon>
        <taxon>Actinomycetes</taxon>
        <taxon>Mycobacteriales</taxon>
        <taxon>Mycobacteriaceae</taxon>
        <taxon>Mycobacterium</taxon>
    </lineage>
</organism>
<evidence type="ECO:0000313" key="8">
    <source>
        <dbReference type="EMBL" id="BBY04798.1"/>
    </source>
</evidence>
<feature type="transmembrane region" description="Helical" evidence="6">
    <location>
        <begin position="69"/>
        <end position="90"/>
    </location>
</feature>
<evidence type="ECO:0000256" key="1">
    <source>
        <dbReference type="ARBA" id="ARBA00004651"/>
    </source>
</evidence>
<keyword evidence="3 6" id="KW-0812">Transmembrane</keyword>
<protein>
    <recommendedName>
        <fullName evidence="7">ComEC/Rec2-related protein domain-containing protein</fullName>
    </recommendedName>
</protein>
<dbReference type="EMBL" id="AP022583">
    <property type="protein sequence ID" value="BBY04798.1"/>
    <property type="molecule type" value="Genomic_DNA"/>
</dbReference>
<feature type="transmembrane region" description="Helical" evidence="6">
    <location>
        <begin position="32"/>
        <end position="57"/>
    </location>
</feature>
<evidence type="ECO:0000256" key="6">
    <source>
        <dbReference type="SAM" id="Phobius"/>
    </source>
</evidence>
<evidence type="ECO:0000313" key="9">
    <source>
        <dbReference type="Proteomes" id="UP000466894"/>
    </source>
</evidence>
<feature type="transmembrane region" description="Helical" evidence="6">
    <location>
        <begin position="469"/>
        <end position="486"/>
    </location>
</feature>
<dbReference type="RefSeq" id="WP_139797672.1">
    <property type="nucleotide sequence ID" value="NZ_AP022583.1"/>
</dbReference>
<dbReference type="Pfam" id="PF03772">
    <property type="entry name" value="Competence"/>
    <property type="match status" value="1"/>
</dbReference>
<keyword evidence="2" id="KW-1003">Cell membrane</keyword>
<dbReference type="GO" id="GO:0005886">
    <property type="term" value="C:plasma membrane"/>
    <property type="evidence" value="ECO:0007669"/>
    <property type="project" value="UniProtKB-SubCell"/>
</dbReference>
<dbReference type="PANTHER" id="PTHR30619">
    <property type="entry name" value="DNA INTERNALIZATION/COMPETENCE PROTEIN COMEC/REC2"/>
    <property type="match status" value="1"/>
</dbReference>
<dbReference type="AlphaFoldDB" id="A0A7I7P8U9"/>
<evidence type="ECO:0000256" key="2">
    <source>
        <dbReference type="ARBA" id="ARBA00022475"/>
    </source>
</evidence>
<dbReference type="Proteomes" id="UP000466894">
    <property type="component" value="Chromosome"/>
</dbReference>
<evidence type="ECO:0000256" key="3">
    <source>
        <dbReference type="ARBA" id="ARBA00022692"/>
    </source>
</evidence>
<dbReference type="InterPro" id="IPR052159">
    <property type="entry name" value="Competence_DNA_uptake"/>
</dbReference>
<keyword evidence="4 6" id="KW-1133">Transmembrane helix</keyword>
<proteinExistence type="predicted"/>